<name>A0AAV2HG79_LYMST</name>
<protein>
    <recommendedName>
        <fullName evidence="1">Ig-like domain-containing protein</fullName>
    </recommendedName>
</protein>
<dbReference type="EMBL" id="CAXITT010000082">
    <property type="protein sequence ID" value="CAL1531161.1"/>
    <property type="molecule type" value="Genomic_DNA"/>
</dbReference>
<evidence type="ECO:0000313" key="3">
    <source>
        <dbReference type="Proteomes" id="UP001497497"/>
    </source>
</evidence>
<dbReference type="AlphaFoldDB" id="A0AAV2HG79"/>
<feature type="non-terminal residue" evidence="2">
    <location>
        <position position="1"/>
    </location>
</feature>
<dbReference type="SUPFAM" id="SSF48726">
    <property type="entry name" value="Immunoglobulin"/>
    <property type="match status" value="1"/>
</dbReference>
<evidence type="ECO:0000313" key="2">
    <source>
        <dbReference type="EMBL" id="CAL1531161.1"/>
    </source>
</evidence>
<dbReference type="InterPro" id="IPR007110">
    <property type="entry name" value="Ig-like_dom"/>
</dbReference>
<organism evidence="2 3">
    <name type="scientific">Lymnaea stagnalis</name>
    <name type="common">Great pond snail</name>
    <name type="synonym">Helix stagnalis</name>
    <dbReference type="NCBI Taxonomy" id="6523"/>
    <lineage>
        <taxon>Eukaryota</taxon>
        <taxon>Metazoa</taxon>
        <taxon>Spiralia</taxon>
        <taxon>Lophotrochozoa</taxon>
        <taxon>Mollusca</taxon>
        <taxon>Gastropoda</taxon>
        <taxon>Heterobranchia</taxon>
        <taxon>Euthyneura</taxon>
        <taxon>Panpulmonata</taxon>
        <taxon>Hygrophila</taxon>
        <taxon>Lymnaeoidea</taxon>
        <taxon>Lymnaeidae</taxon>
        <taxon>Lymnaea</taxon>
    </lineage>
</organism>
<proteinExistence type="predicted"/>
<accession>A0AAV2HG79</accession>
<dbReference type="PROSITE" id="PS50835">
    <property type="entry name" value="IG_LIKE"/>
    <property type="match status" value="1"/>
</dbReference>
<gene>
    <name evidence="2" type="ORF">GSLYS_00005256001</name>
</gene>
<evidence type="ECO:0000259" key="1">
    <source>
        <dbReference type="PROSITE" id="PS50835"/>
    </source>
</evidence>
<dbReference type="Proteomes" id="UP001497497">
    <property type="component" value="Unassembled WGS sequence"/>
</dbReference>
<dbReference type="InterPro" id="IPR036179">
    <property type="entry name" value="Ig-like_dom_sf"/>
</dbReference>
<keyword evidence="3" id="KW-1185">Reference proteome</keyword>
<comment type="caution">
    <text evidence="2">The sequence shown here is derived from an EMBL/GenBank/DDBJ whole genome shotgun (WGS) entry which is preliminary data.</text>
</comment>
<feature type="non-terminal residue" evidence="2">
    <location>
        <position position="275"/>
    </location>
</feature>
<sequence length="275" mass="31006">VPSYSLSNWTEISNERIPGDLTYYTALCHIIAPVDQFDPGIYEVNVNIYPNVTGTDMDMEYGTISYLSISLDLPSVKLKLCPEIVVENSEVTCTCERSDTSLINASILWYRHNQSDDGGKGVISKGSLLMFKASRIKTVYYCKALNALNWTGPKLTALYSPKVIAKVHTIACYKNQSKDLLMATCLINKIYPEAECRFSIVFNEIYQIFTGYKISRNTMQIADDPIYYKTTCTLTISRRKLSHGIYDIDVTMYPNITGNNGDIKFGAKTKFSFNI</sequence>
<reference evidence="2 3" key="1">
    <citation type="submission" date="2024-04" db="EMBL/GenBank/DDBJ databases">
        <authorList>
            <consortium name="Genoscope - CEA"/>
            <person name="William W."/>
        </authorList>
    </citation>
    <scope>NUCLEOTIDE SEQUENCE [LARGE SCALE GENOMIC DNA]</scope>
</reference>
<feature type="domain" description="Ig-like" evidence="1">
    <location>
        <begin position="74"/>
        <end position="160"/>
    </location>
</feature>